<gene>
    <name evidence="2" type="ORF">Din_045062</name>
</gene>
<dbReference type="InterPro" id="IPR012337">
    <property type="entry name" value="RNaseH-like_sf"/>
</dbReference>
<dbReference type="InterPro" id="IPR039537">
    <property type="entry name" value="Retrotran_Ty1/copia-like"/>
</dbReference>
<dbReference type="PANTHER" id="PTHR42648">
    <property type="entry name" value="TRANSPOSASE, PUTATIVE-RELATED"/>
    <property type="match status" value="1"/>
</dbReference>
<reference evidence="2" key="1">
    <citation type="submission" date="2019-08" db="EMBL/GenBank/DDBJ databases">
        <title>Reference gene set and small RNA set construction with multiple tissues from Davidia involucrata Baill.</title>
        <authorList>
            <person name="Yang H."/>
            <person name="Zhou C."/>
            <person name="Li G."/>
            <person name="Wang J."/>
            <person name="Gao P."/>
            <person name="Wang M."/>
            <person name="Wang R."/>
            <person name="Zhao Y."/>
        </authorList>
    </citation>
    <scope>NUCLEOTIDE SEQUENCE</scope>
    <source>
        <tissue evidence="2">Mixed with DoveR01_LX</tissue>
    </source>
</reference>
<dbReference type="Pfam" id="PF25597">
    <property type="entry name" value="SH3_retrovirus"/>
    <property type="match status" value="1"/>
</dbReference>
<feature type="domain" description="Retroviral polymerase SH3-like" evidence="1">
    <location>
        <begin position="66"/>
        <end position="120"/>
    </location>
</feature>
<proteinExistence type="predicted"/>
<evidence type="ECO:0000259" key="1">
    <source>
        <dbReference type="Pfam" id="PF25597"/>
    </source>
</evidence>
<organism evidence="2">
    <name type="scientific">Davidia involucrata</name>
    <name type="common">Dove tree</name>
    <dbReference type="NCBI Taxonomy" id="16924"/>
    <lineage>
        <taxon>Eukaryota</taxon>
        <taxon>Viridiplantae</taxon>
        <taxon>Streptophyta</taxon>
        <taxon>Embryophyta</taxon>
        <taxon>Tracheophyta</taxon>
        <taxon>Spermatophyta</taxon>
        <taxon>Magnoliopsida</taxon>
        <taxon>eudicotyledons</taxon>
        <taxon>Gunneridae</taxon>
        <taxon>Pentapetalae</taxon>
        <taxon>asterids</taxon>
        <taxon>Cornales</taxon>
        <taxon>Nyssaceae</taxon>
        <taxon>Davidia</taxon>
    </lineage>
</organism>
<dbReference type="EMBL" id="GHES01045062">
    <property type="protein sequence ID" value="MPA75621.1"/>
    <property type="molecule type" value="Transcribed_RNA"/>
</dbReference>
<dbReference type="InterPro" id="IPR036397">
    <property type="entry name" value="RNaseH_sf"/>
</dbReference>
<dbReference type="GO" id="GO:0003676">
    <property type="term" value="F:nucleic acid binding"/>
    <property type="evidence" value="ECO:0007669"/>
    <property type="project" value="InterPro"/>
</dbReference>
<sequence length="123" mass="13825">MNKTLLEKTRCMLSNAGLGREFWAEAVNTACHLVNRSSSIAIECKTPQEVWYGSLATYTNLRVFGCPTYAHVNEGKLEPKAKKCIFLGYSDGVKGYKLWCTDENSPKYIISKDVTFDKSAMLK</sequence>
<dbReference type="AlphaFoldDB" id="A0A5B7C5R0"/>
<name>A0A5B7C5R0_DAVIN</name>
<dbReference type="InterPro" id="IPR057670">
    <property type="entry name" value="SH3_retrovirus"/>
</dbReference>
<dbReference type="SUPFAM" id="SSF53098">
    <property type="entry name" value="Ribonuclease H-like"/>
    <property type="match status" value="1"/>
</dbReference>
<protein>
    <recommendedName>
        <fullName evidence="1">Retroviral polymerase SH3-like domain-containing protein</fullName>
    </recommendedName>
</protein>
<dbReference type="Gene3D" id="3.30.420.10">
    <property type="entry name" value="Ribonuclease H-like superfamily/Ribonuclease H"/>
    <property type="match status" value="1"/>
</dbReference>
<accession>A0A5B7C5R0</accession>
<evidence type="ECO:0000313" key="2">
    <source>
        <dbReference type="EMBL" id="MPA75621.1"/>
    </source>
</evidence>
<dbReference type="PANTHER" id="PTHR42648:SF28">
    <property type="entry name" value="TRANSPOSON-ENCODED PROTEIN WITH RIBONUCLEASE H-LIKE AND RETROVIRUS ZINC FINGER-LIKE DOMAINS"/>
    <property type="match status" value="1"/>
</dbReference>